<evidence type="ECO:0000256" key="1">
    <source>
        <dbReference type="SAM" id="SignalP"/>
    </source>
</evidence>
<accession>A0ABZ1BAM3</accession>
<dbReference type="Gene3D" id="2.40.50.120">
    <property type="match status" value="1"/>
</dbReference>
<organism evidence="2 3">
    <name type="scientific">Blastococcus brunescens</name>
    <dbReference type="NCBI Taxonomy" id="1564165"/>
    <lineage>
        <taxon>Bacteria</taxon>
        <taxon>Bacillati</taxon>
        <taxon>Actinomycetota</taxon>
        <taxon>Actinomycetes</taxon>
        <taxon>Geodermatophilales</taxon>
        <taxon>Geodermatophilaceae</taxon>
        <taxon>Blastococcus</taxon>
    </lineage>
</organism>
<keyword evidence="1" id="KW-0732">Signal</keyword>
<dbReference type="EMBL" id="CP141261">
    <property type="protein sequence ID" value="WRL67311.1"/>
    <property type="molecule type" value="Genomic_DNA"/>
</dbReference>
<feature type="signal peptide" evidence="1">
    <location>
        <begin position="1"/>
        <end position="27"/>
    </location>
</feature>
<name>A0ABZ1BAM3_9ACTN</name>
<dbReference type="InterPro" id="IPR008993">
    <property type="entry name" value="TIMP-like_OB-fold"/>
</dbReference>
<protein>
    <submittedName>
        <fullName evidence="2">Uncharacterized protein</fullName>
    </submittedName>
</protein>
<sequence>MRRTAATLLLSCLFVALGSVVAAPASACSCVPQTTQQYFERADAVFTAHLVSREEPVGTVVSSADPALHVFAVDTVFKGTAQTSQEVLSLRPGPPADSS</sequence>
<feature type="chain" id="PRO_5045820301" evidence="1">
    <location>
        <begin position="28"/>
        <end position="99"/>
    </location>
</feature>
<dbReference type="SUPFAM" id="SSF50242">
    <property type="entry name" value="TIMP-like"/>
    <property type="match status" value="1"/>
</dbReference>
<dbReference type="PROSITE" id="PS51257">
    <property type="entry name" value="PROKAR_LIPOPROTEIN"/>
    <property type="match status" value="1"/>
</dbReference>
<dbReference type="RefSeq" id="WP_324278618.1">
    <property type="nucleotide sequence ID" value="NZ_CP141261.1"/>
</dbReference>
<keyword evidence="3" id="KW-1185">Reference proteome</keyword>
<evidence type="ECO:0000313" key="3">
    <source>
        <dbReference type="Proteomes" id="UP001324287"/>
    </source>
</evidence>
<gene>
    <name evidence="2" type="ORF">U6N30_27455</name>
</gene>
<reference evidence="2 3" key="1">
    <citation type="submission" date="2023-12" db="EMBL/GenBank/DDBJ databases">
        <title>Blastococcus brunescens sp. nov., an actonobacterium isolated from sandstone collected in sahara desert.</title>
        <authorList>
            <person name="Gtari M."/>
            <person name="Ghodhbane F."/>
        </authorList>
    </citation>
    <scope>NUCLEOTIDE SEQUENCE [LARGE SCALE GENOMIC DNA]</scope>
    <source>
        <strain evidence="2 3">BMG 8361</strain>
    </source>
</reference>
<evidence type="ECO:0000313" key="2">
    <source>
        <dbReference type="EMBL" id="WRL67311.1"/>
    </source>
</evidence>
<dbReference type="Proteomes" id="UP001324287">
    <property type="component" value="Chromosome"/>
</dbReference>
<proteinExistence type="predicted"/>